<reference evidence="1 2" key="1">
    <citation type="submission" date="2012-08" db="EMBL/GenBank/DDBJ databases">
        <title>Oryza genome evolution.</title>
        <authorList>
            <person name="Wing R.A."/>
        </authorList>
    </citation>
    <scope>NUCLEOTIDE SEQUENCE</scope>
</reference>
<evidence type="ECO:0000313" key="2">
    <source>
        <dbReference type="Proteomes" id="UP000032180"/>
    </source>
</evidence>
<accession>A0A0D9X6E8</accession>
<dbReference type="AlphaFoldDB" id="A0A0D9X6E8"/>
<protein>
    <submittedName>
        <fullName evidence="1">Uncharacterized protein</fullName>
    </submittedName>
</protein>
<sequence length="122" mass="14026">MLIVGLNSNFKFEKRGQICKLKKARLNLQLDSCPYYLCSLQIPLVASSCHLPMQGTASNMSFQANCERYTGDFIYDSQISIFLSWVMDLWMSCPIVQPLNHNKVFVKTMFLPHAMTLFFCNV</sequence>
<dbReference type="Proteomes" id="UP000032180">
    <property type="component" value="Chromosome 8"/>
</dbReference>
<dbReference type="HOGENOM" id="CLU_2030071_0_0_1"/>
<reference evidence="2" key="2">
    <citation type="submission" date="2013-12" db="EMBL/GenBank/DDBJ databases">
        <authorList>
            <person name="Yu Y."/>
            <person name="Lee S."/>
            <person name="de Baynast K."/>
            <person name="Wissotski M."/>
            <person name="Liu L."/>
            <person name="Talag J."/>
            <person name="Goicoechea J."/>
            <person name="Angelova A."/>
            <person name="Jetty R."/>
            <person name="Kudrna D."/>
            <person name="Golser W."/>
            <person name="Rivera L."/>
            <person name="Zhang J."/>
            <person name="Wing R."/>
        </authorList>
    </citation>
    <scope>NUCLEOTIDE SEQUENCE</scope>
</reference>
<proteinExistence type="predicted"/>
<organism evidence="1 2">
    <name type="scientific">Leersia perrieri</name>
    <dbReference type="NCBI Taxonomy" id="77586"/>
    <lineage>
        <taxon>Eukaryota</taxon>
        <taxon>Viridiplantae</taxon>
        <taxon>Streptophyta</taxon>
        <taxon>Embryophyta</taxon>
        <taxon>Tracheophyta</taxon>
        <taxon>Spermatophyta</taxon>
        <taxon>Magnoliopsida</taxon>
        <taxon>Liliopsida</taxon>
        <taxon>Poales</taxon>
        <taxon>Poaceae</taxon>
        <taxon>BOP clade</taxon>
        <taxon>Oryzoideae</taxon>
        <taxon>Oryzeae</taxon>
        <taxon>Oryzinae</taxon>
        <taxon>Leersia</taxon>
    </lineage>
</organism>
<keyword evidence="2" id="KW-1185">Reference proteome</keyword>
<evidence type="ECO:0000313" key="1">
    <source>
        <dbReference type="EnsemblPlants" id="LPERR08G08370.1"/>
    </source>
</evidence>
<reference evidence="1" key="3">
    <citation type="submission" date="2015-04" db="UniProtKB">
        <authorList>
            <consortium name="EnsemblPlants"/>
        </authorList>
    </citation>
    <scope>IDENTIFICATION</scope>
</reference>
<name>A0A0D9X6E8_9ORYZ</name>
<dbReference type="Gramene" id="LPERR08G08370.1">
    <property type="protein sequence ID" value="LPERR08G08370.1"/>
    <property type="gene ID" value="LPERR08G08370"/>
</dbReference>
<dbReference type="EnsemblPlants" id="LPERR08G08370.1">
    <property type="protein sequence ID" value="LPERR08G08370.1"/>
    <property type="gene ID" value="LPERR08G08370"/>
</dbReference>